<feature type="transmembrane region" description="Helical" evidence="1">
    <location>
        <begin position="189"/>
        <end position="210"/>
    </location>
</feature>
<dbReference type="Proteomes" id="UP001163624">
    <property type="component" value="Chromosome"/>
</dbReference>
<feature type="transmembrane region" description="Helical" evidence="1">
    <location>
        <begin position="117"/>
        <end position="135"/>
    </location>
</feature>
<keyword evidence="3" id="KW-1185">Reference proteome</keyword>
<evidence type="ECO:0000256" key="1">
    <source>
        <dbReference type="SAM" id="Phobius"/>
    </source>
</evidence>
<feature type="transmembrane region" description="Helical" evidence="1">
    <location>
        <begin position="12"/>
        <end position="33"/>
    </location>
</feature>
<gene>
    <name evidence="2" type="ORF">OU419_04045</name>
</gene>
<evidence type="ECO:0000313" key="3">
    <source>
        <dbReference type="Proteomes" id="UP001163624"/>
    </source>
</evidence>
<organism evidence="2 3">
    <name type="scientific">Pseudomonas triclosanedens</name>
    <dbReference type="NCBI Taxonomy" id="2961893"/>
    <lineage>
        <taxon>Bacteria</taxon>
        <taxon>Pseudomonadati</taxon>
        <taxon>Pseudomonadota</taxon>
        <taxon>Gammaproteobacteria</taxon>
        <taxon>Pseudomonadales</taxon>
        <taxon>Pseudomonadaceae</taxon>
        <taxon>Pseudomonas</taxon>
    </lineage>
</organism>
<keyword evidence="1" id="KW-0812">Transmembrane</keyword>
<feature type="transmembrane region" description="Helical" evidence="1">
    <location>
        <begin position="53"/>
        <end position="74"/>
    </location>
</feature>
<keyword evidence="1" id="KW-0472">Membrane</keyword>
<name>A0ABY7A2T0_9PSED</name>
<sequence>MPMNPISILRDTWFFFSRHIGTLLPLCLPWIVVETLVQRQIDVAAGSQNFAPWGMAAGLVFYPLYTASLILFLIDRGEGRERGVRELWNAALRLWPAFALLSALSSLLILVGLSLMVLPGLFIMIKMAFSEFLLVQRGHTPIDAMRESYRLTTGHFFLLLTTALAILAPVWLVEGWISQTAEDSPALGVVLHSASGFFQLMLTVAAYRIFILAPEPEA</sequence>
<dbReference type="Pfam" id="PF06790">
    <property type="entry name" value="UPF0259"/>
    <property type="match status" value="1"/>
</dbReference>
<keyword evidence="1" id="KW-1133">Transmembrane helix</keyword>
<evidence type="ECO:0000313" key="2">
    <source>
        <dbReference type="EMBL" id="WAI50448.1"/>
    </source>
</evidence>
<reference evidence="2" key="1">
    <citation type="submission" date="2022-11" db="EMBL/GenBank/DDBJ databases">
        <title>Pseudomonas triclosanedens sp. nov., a triclosan degrader isolated from activated sludge.</title>
        <authorList>
            <person name="Yin Y."/>
            <person name="Lu Z."/>
        </authorList>
    </citation>
    <scope>NUCLEOTIDE SEQUENCE</scope>
    <source>
        <strain evidence="2">ZM23</strain>
    </source>
</reference>
<accession>A0ABY7A2T0</accession>
<feature type="transmembrane region" description="Helical" evidence="1">
    <location>
        <begin position="94"/>
        <end position="111"/>
    </location>
</feature>
<proteinExistence type="predicted"/>
<feature type="transmembrane region" description="Helical" evidence="1">
    <location>
        <begin position="156"/>
        <end position="177"/>
    </location>
</feature>
<dbReference type="EMBL" id="CP113432">
    <property type="protein sequence ID" value="WAI50448.1"/>
    <property type="molecule type" value="Genomic_DNA"/>
</dbReference>
<protein>
    <submittedName>
        <fullName evidence="2">YciC family protein</fullName>
    </submittedName>
</protein>